<gene>
    <name evidence="1" type="ORF">SPS_9</name>
</gene>
<protein>
    <submittedName>
        <fullName evidence="1">Uncharacterized protein</fullName>
    </submittedName>
</protein>
<name>A0A346FDA6_9CAUD</name>
<evidence type="ECO:0000313" key="1">
    <source>
        <dbReference type="EMBL" id="AXN53720.1"/>
    </source>
</evidence>
<sequence length="205" mass="23685">MSDLRNRLDNWRQGMNLLGFNPDNVNWQSIAVLVENCPQRIDLIKEKLLCAGGGWATHGHREDSDGTSLYLSPKGMVYWLDYGGHYTLYSKLMGCEQHHMDRAGWLHISGGRVDVYCRMTAIQQRWLDEHKPHPDSANAMNGDWRINDAIDHTQRDRHWQPDVAPKPYADAEPFDIRPVADDEWDRLEMRIAAAKERQRHAELAG</sequence>
<organism evidence="1 2">
    <name type="scientific">Sphingomonas phage Scott</name>
    <dbReference type="NCBI Taxonomy" id="2282912"/>
    <lineage>
        <taxon>Viruses</taxon>
        <taxon>Duplodnaviria</taxon>
        <taxon>Heunggongvirae</taxon>
        <taxon>Uroviricota</taxon>
        <taxon>Caudoviricetes</taxon>
        <taxon>Autographivirales</taxon>
        <taxon>Autonotataviridae</taxon>
        <taxon>Scottvirus</taxon>
        <taxon>Scottvirus scott</taxon>
    </lineage>
</organism>
<reference evidence="1 2" key="1">
    <citation type="submission" date="2018-07" db="EMBL/GenBank/DDBJ databases">
        <title>Relating species composition and interactions to biofilm formation in a model drinking water community.</title>
        <authorList>
            <person name="Thompson A."/>
            <person name="English E.L."/>
            <person name="Willsey G."/>
            <person name="Nock A.M."/>
            <person name="Eckstrom K."/>
            <person name="Tighe S.W."/>
            <person name="Bavelock M."/>
            <person name="Cairns B."/>
            <person name="Foote A."/>
            <person name="Schulman H."/>
            <person name="Gupta S."/>
            <person name="Kadouri D."/>
            <person name="Wargo M.J."/>
        </authorList>
    </citation>
    <scope>NUCLEOTIDE SEQUENCE [LARGE SCALE GENOMIC DNA]</scope>
    <source>
        <strain evidence="1">SPS</strain>
    </source>
</reference>
<proteinExistence type="predicted"/>
<dbReference type="EMBL" id="MH684921">
    <property type="protein sequence ID" value="AXN53720.1"/>
    <property type="molecule type" value="Genomic_DNA"/>
</dbReference>
<keyword evidence="2" id="KW-1185">Reference proteome</keyword>
<accession>A0A346FDA6</accession>
<evidence type="ECO:0000313" key="2">
    <source>
        <dbReference type="Proteomes" id="UP000260554"/>
    </source>
</evidence>
<dbReference type="Proteomes" id="UP000260554">
    <property type="component" value="Segment"/>
</dbReference>